<dbReference type="InterPro" id="IPR006091">
    <property type="entry name" value="Acyl-CoA_Oxase/DH_mid-dom"/>
</dbReference>
<keyword evidence="4 6" id="KW-0274">FAD</keyword>
<evidence type="ECO:0000256" key="5">
    <source>
        <dbReference type="ARBA" id="ARBA00023002"/>
    </source>
</evidence>
<evidence type="ECO:0000256" key="4">
    <source>
        <dbReference type="ARBA" id="ARBA00022827"/>
    </source>
</evidence>
<dbReference type="Pfam" id="PF02770">
    <property type="entry name" value="Acyl-CoA_dh_M"/>
    <property type="match status" value="1"/>
</dbReference>
<gene>
    <name evidence="11" type="ORF">JWS13_20165</name>
</gene>
<proteinExistence type="inferred from homology"/>
<dbReference type="InterPro" id="IPR009075">
    <property type="entry name" value="AcylCo_DH/oxidase_C"/>
</dbReference>
<evidence type="ECO:0000259" key="9">
    <source>
        <dbReference type="Pfam" id="PF02770"/>
    </source>
</evidence>
<evidence type="ECO:0000259" key="8">
    <source>
        <dbReference type="Pfam" id="PF00441"/>
    </source>
</evidence>
<feature type="domain" description="Acyl-CoA oxidase/dehydrogenase middle" evidence="9">
    <location>
        <begin position="124"/>
        <end position="218"/>
    </location>
</feature>
<dbReference type="PANTHER" id="PTHR43292:SF4">
    <property type="entry name" value="ACYL-COA DEHYDROGENASE FADE34"/>
    <property type="match status" value="1"/>
</dbReference>
<comment type="similarity">
    <text evidence="2 6">Belongs to the acyl-CoA dehydrogenase family.</text>
</comment>
<evidence type="ECO:0000313" key="11">
    <source>
        <dbReference type="EMBL" id="QSE90775.1"/>
    </source>
</evidence>
<feature type="domain" description="Acyl-CoA dehydrogenase/oxidase C-terminal" evidence="8">
    <location>
        <begin position="230"/>
        <end position="382"/>
    </location>
</feature>
<protein>
    <submittedName>
        <fullName evidence="11">Acyl-CoA dehydrogenase family protein</fullName>
    </submittedName>
</protein>
<dbReference type="InterPro" id="IPR009100">
    <property type="entry name" value="AcylCoA_DH/oxidase_NM_dom_sf"/>
</dbReference>
<dbReference type="Gene3D" id="1.20.140.10">
    <property type="entry name" value="Butyryl-CoA Dehydrogenase, subunit A, domain 3"/>
    <property type="match status" value="1"/>
</dbReference>
<keyword evidence="3 6" id="KW-0285">Flavoprotein</keyword>
<evidence type="ECO:0000313" key="12">
    <source>
        <dbReference type="Proteomes" id="UP000662986"/>
    </source>
</evidence>
<evidence type="ECO:0000259" key="10">
    <source>
        <dbReference type="Pfam" id="PF02771"/>
    </source>
</evidence>
<dbReference type="Gene3D" id="1.10.540.10">
    <property type="entry name" value="Acyl-CoA dehydrogenase/oxidase, N-terminal domain"/>
    <property type="match status" value="1"/>
</dbReference>
<dbReference type="PANTHER" id="PTHR43292">
    <property type="entry name" value="ACYL-COA DEHYDROGENASE"/>
    <property type="match status" value="1"/>
</dbReference>
<dbReference type="InterPro" id="IPR013786">
    <property type="entry name" value="AcylCoA_DH/ox_N"/>
</dbReference>
<dbReference type="RefSeq" id="WP_206007197.1">
    <property type="nucleotide sequence ID" value="NZ_CP070619.1"/>
</dbReference>
<keyword evidence="12" id="KW-1185">Reference proteome</keyword>
<keyword evidence="5 6" id="KW-0560">Oxidoreductase</keyword>
<dbReference type="SUPFAM" id="SSF56645">
    <property type="entry name" value="Acyl-CoA dehydrogenase NM domain-like"/>
    <property type="match status" value="1"/>
</dbReference>
<dbReference type="Gene3D" id="2.40.110.10">
    <property type="entry name" value="Butyryl-CoA Dehydrogenase, subunit A, domain 2"/>
    <property type="match status" value="1"/>
</dbReference>
<accession>A0A974ZUD0</accession>
<dbReference type="Pfam" id="PF00441">
    <property type="entry name" value="Acyl-CoA_dh_1"/>
    <property type="match status" value="1"/>
</dbReference>
<reference evidence="11 12" key="1">
    <citation type="journal article" date="2021" name="Microbiol. Resour. Announc.">
        <title>Complete Genome Sequences of Two Rhodococcus sp. Strains with Large and Linear Chromosomes, Isolated from Apple Rhizosphere.</title>
        <authorList>
            <person name="Benning S."/>
            <person name="Brugnone N."/>
            <person name="Siani R."/>
            <person name="Kublik S."/>
            <person name="Schloter M."/>
            <person name="Rad V."/>
        </authorList>
    </citation>
    <scope>NUCLEOTIDE SEQUENCE [LARGE SCALE GENOMIC DNA]</scope>
    <source>
        <strain evidence="11 12">R79</strain>
    </source>
</reference>
<sequence length="407" mass="42825">MDISDSPEESTFRVTVRQFIEDNLHSLVSSRGASADNVDTLKHAQSVLYSGGLVGVTWPKEYGGAGGTVVQQLIINEELDRAQAPRLIGWMGVGLCGPAIITHGTGEQKSRYLTNILTGEEIWCQLFSEPGAGSDLAAVATKAVPTEDGWVLRGQKVWNTGAHWSDYGVALARTGSPEDRHRGLTAFVVDMSAPGVTVRPLREMTGHAAFNEVFLEDVELPANAVLGEVGQGWAVALTMLMNERFVVGGDGSTYGAGPGALTSEVRKALPQLSESSRELVLQEYAACWIEALACRMTGNRLISRVSQGGEPGPEGSVGKLALGALLKRVGSLGLSLQGETAVFAAAPDGTNHWQNVAMFAPGLSLAGGTPEVMKNILGERILGLPPEPRVTASPALTTSPTASRDGA</sequence>
<comment type="cofactor">
    <cofactor evidence="1 6">
        <name>FAD</name>
        <dbReference type="ChEBI" id="CHEBI:57692"/>
    </cofactor>
</comment>
<organism evidence="11 12">
    <name type="scientific">Rhodococcus pseudokoreensis</name>
    <dbReference type="NCBI Taxonomy" id="2811421"/>
    <lineage>
        <taxon>Bacteria</taxon>
        <taxon>Bacillati</taxon>
        <taxon>Actinomycetota</taxon>
        <taxon>Actinomycetes</taxon>
        <taxon>Mycobacteriales</taxon>
        <taxon>Nocardiaceae</taxon>
        <taxon>Rhodococcus</taxon>
    </lineage>
</organism>
<dbReference type="InterPro" id="IPR052161">
    <property type="entry name" value="Mycobact_Acyl-CoA_DH"/>
</dbReference>
<dbReference type="SUPFAM" id="SSF47203">
    <property type="entry name" value="Acyl-CoA dehydrogenase C-terminal domain-like"/>
    <property type="match status" value="1"/>
</dbReference>
<evidence type="ECO:0000256" key="3">
    <source>
        <dbReference type="ARBA" id="ARBA00022630"/>
    </source>
</evidence>
<dbReference type="EMBL" id="CP070619">
    <property type="protein sequence ID" value="QSE90775.1"/>
    <property type="molecule type" value="Genomic_DNA"/>
</dbReference>
<evidence type="ECO:0000256" key="6">
    <source>
        <dbReference type="RuleBase" id="RU362125"/>
    </source>
</evidence>
<dbReference type="Pfam" id="PF02771">
    <property type="entry name" value="Acyl-CoA_dh_N"/>
    <property type="match status" value="1"/>
</dbReference>
<dbReference type="InterPro" id="IPR037069">
    <property type="entry name" value="AcylCoA_DH/ox_N_sf"/>
</dbReference>
<feature type="domain" description="Acyl-CoA dehydrogenase/oxidase N-terminal" evidence="10">
    <location>
        <begin position="6"/>
        <end position="120"/>
    </location>
</feature>
<evidence type="ECO:0000256" key="2">
    <source>
        <dbReference type="ARBA" id="ARBA00009347"/>
    </source>
</evidence>
<dbReference type="InterPro" id="IPR036250">
    <property type="entry name" value="AcylCo_DH-like_C"/>
</dbReference>
<dbReference type="InterPro" id="IPR046373">
    <property type="entry name" value="Acyl-CoA_Oxase/DH_mid-dom_sf"/>
</dbReference>
<name>A0A974ZUD0_9NOCA</name>
<feature type="compositionally biased region" description="Low complexity" evidence="7">
    <location>
        <begin position="391"/>
        <end position="407"/>
    </location>
</feature>
<evidence type="ECO:0000256" key="1">
    <source>
        <dbReference type="ARBA" id="ARBA00001974"/>
    </source>
</evidence>
<feature type="region of interest" description="Disordered" evidence="7">
    <location>
        <begin position="387"/>
        <end position="407"/>
    </location>
</feature>
<dbReference type="Proteomes" id="UP000662986">
    <property type="component" value="Chromosome"/>
</dbReference>
<evidence type="ECO:0000256" key="7">
    <source>
        <dbReference type="SAM" id="MobiDB-lite"/>
    </source>
</evidence>
<reference evidence="11 12" key="2">
    <citation type="journal article" date="2022" name="Arch. Microbiol.">
        <title>Rhodococcus pseudokoreensis sp. nov. isolated from the rhizosphere of young M26 apple rootstocks.</title>
        <authorList>
            <person name="Kampfer P."/>
            <person name="Glaeser S.P."/>
            <person name="Blom J."/>
            <person name="Wolf J."/>
            <person name="Benning S."/>
            <person name="Schloter M."/>
            <person name="Neumann-Schaal M."/>
        </authorList>
    </citation>
    <scope>NUCLEOTIDE SEQUENCE [LARGE SCALE GENOMIC DNA]</scope>
    <source>
        <strain evidence="11 12">R79</strain>
    </source>
</reference>